<keyword evidence="2" id="KW-1185">Reference proteome</keyword>
<protein>
    <submittedName>
        <fullName evidence="1">Uncharacterized protein</fullName>
    </submittedName>
</protein>
<dbReference type="Proteomes" id="UP000075243">
    <property type="component" value="Unassembled WGS sequence"/>
</dbReference>
<evidence type="ECO:0000313" key="2">
    <source>
        <dbReference type="Proteomes" id="UP000075243"/>
    </source>
</evidence>
<dbReference type="EMBL" id="KQ484287">
    <property type="protein sequence ID" value="KYP35978.1"/>
    <property type="molecule type" value="Genomic_DNA"/>
</dbReference>
<proteinExistence type="predicted"/>
<name>A0A151R041_CAJCA</name>
<gene>
    <name evidence="1" type="ORF">KK1_042932</name>
</gene>
<sequence>MLPSLVSCPLFTIKFPESKRLAIGSFTALVDILDDQMVLFVPSRSTRIPFSLSLRIPELFSRGLFLLATHTTVKGDAFVYHIPKYRLVELPGLKKPTSIIPPLETKVSPSLID</sequence>
<organism evidence="1 2">
    <name type="scientific">Cajanus cajan</name>
    <name type="common">Pigeon pea</name>
    <name type="synonym">Cajanus indicus</name>
    <dbReference type="NCBI Taxonomy" id="3821"/>
    <lineage>
        <taxon>Eukaryota</taxon>
        <taxon>Viridiplantae</taxon>
        <taxon>Streptophyta</taxon>
        <taxon>Embryophyta</taxon>
        <taxon>Tracheophyta</taxon>
        <taxon>Spermatophyta</taxon>
        <taxon>Magnoliopsida</taxon>
        <taxon>eudicotyledons</taxon>
        <taxon>Gunneridae</taxon>
        <taxon>Pentapetalae</taxon>
        <taxon>rosids</taxon>
        <taxon>fabids</taxon>
        <taxon>Fabales</taxon>
        <taxon>Fabaceae</taxon>
        <taxon>Papilionoideae</taxon>
        <taxon>50 kb inversion clade</taxon>
        <taxon>NPAAA clade</taxon>
        <taxon>indigoferoid/millettioid clade</taxon>
        <taxon>Phaseoleae</taxon>
        <taxon>Cajanus</taxon>
    </lineage>
</organism>
<accession>A0A151R041</accession>
<dbReference type="AlphaFoldDB" id="A0A151R041"/>
<dbReference type="Gramene" id="C.cajan_41873.t">
    <property type="protein sequence ID" value="C.cajan_41873.t.cds1"/>
    <property type="gene ID" value="C.cajan_41873"/>
</dbReference>
<evidence type="ECO:0000313" key="1">
    <source>
        <dbReference type="EMBL" id="KYP35978.1"/>
    </source>
</evidence>
<reference evidence="1" key="1">
    <citation type="journal article" date="2012" name="Nat. Biotechnol.">
        <title>Draft genome sequence of pigeonpea (Cajanus cajan), an orphan legume crop of resource-poor farmers.</title>
        <authorList>
            <person name="Varshney R.K."/>
            <person name="Chen W."/>
            <person name="Li Y."/>
            <person name="Bharti A.K."/>
            <person name="Saxena R.K."/>
            <person name="Schlueter J.A."/>
            <person name="Donoghue M.T."/>
            <person name="Azam S."/>
            <person name="Fan G."/>
            <person name="Whaley A.M."/>
            <person name="Farmer A.D."/>
            <person name="Sheridan J."/>
            <person name="Iwata A."/>
            <person name="Tuteja R."/>
            <person name="Penmetsa R.V."/>
            <person name="Wu W."/>
            <person name="Upadhyaya H.D."/>
            <person name="Yang S.P."/>
            <person name="Shah T."/>
            <person name="Saxena K.B."/>
            <person name="Michael T."/>
            <person name="McCombie W.R."/>
            <person name="Yang B."/>
            <person name="Zhang G."/>
            <person name="Yang H."/>
            <person name="Wang J."/>
            <person name="Spillane C."/>
            <person name="Cook D.R."/>
            <person name="May G.D."/>
            <person name="Xu X."/>
            <person name="Jackson S.A."/>
        </authorList>
    </citation>
    <scope>NUCLEOTIDE SEQUENCE [LARGE SCALE GENOMIC DNA]</scope>
</reference>
<dbReference type="OMA" id="RITRVPW"/>